<evidence type="ECO:0000256" key="4">
    <source>
        <dbReference type="ARBA" id="ARBA00022840"/>
    </source>
</evidence>
<sequence>MVDVNPDSRTPAADHPPLVEARGLGHRYTKDRWIFRGVDVEARPGRVLGVLGPNGRGKSTLLRLLAGVARPTEGTVTAHAPVAYVPQSHASPFTYPVTDMVLMGRSRHLKAYATPGRRDRELAEAALHRVGIAHIAHRSYAELSGGEQQMTLIARALAAECRLMVLDEPVSALDLRNQARVLTLLQELAADGLGIVLTTHHPDHALHLADDAVLVLGPDDVRTGPAAALLDAEALGELYGLPVTTAQVTGPRGPRTTVVPDLGPARTGLPRPARSQETPA</sequence>
<reference evidence="7 8" key="1">
    <citation type="submission" date="2017-12" db="EMBL/GenBank/DDBJ databases">
        <title>Population genomics insights into the ecological differentiation and adaptive evolution in streptomycetes.</title>
        <authorList>
            <person name="Li Y."/>
            <person name="Huang Y."/>
        </authorList>
    </citation>
    <scope>NUCLEOTIDE SEQUENCE [LARGE SCALE GENOMIC DNA]</scope>
    <source>
        <strain evidence="7 8">NBRC 100770</strain>
    </source>
</reference>
<dbReference type="AlphaFoldDB" id="A0A8G2E1V0"/>
<feature type="domain" description="ABC transporter" evidence="6">
    <location>
        <begin position="19"/>
        <end position="242"/>
    </location>
</feature>
<dbReference type="PROSITE" id="PS50893">
    <property type="entry name" value="ABC_TRANSPORTER_2"/>
    <property type="match status" value="1"/>
</dbReference>
<proteinExistence type="inferred from homology"/>
<feature type="region of interest" description="Disordered" evidence="5">
    <location>
        <begin position="246"/>
        <end position="280"/>
    </location>
</feature>
<dbReference type="SMART" id="SM00382">
    <property type="entry name" value="AAA"/>
    <property type="match status" value="1"/>
</dbReference>
<keyword evidence="3" id="KW-0547">Nucleotide-binding</keyword>
<dbReference type="EMBL" id="PKLL01000004">
    <property type="protein sequence ID" value="RZE27722.1"/>
    <property type="molecule type" value="Genomic_DNA"/>
</dbReference>
<dbReference type="InterPro" id="IPR050153">
    <property type="entry name" value="Metal_Ion_Import_ABC"/>
</dbReference>
<evidence type="ECO:0000313" key="8">
    <source>
        <dbReference type="Proteomes" id="UP000292693"/>
    </source>
</evidence>
<dbReference type="InterPro" id="IPR027417">
    <property type="entry name" value="P-loop_NTPase"/>
</dbReference>
<organism evidence="7 8">
    <name type="scientific">Streptomyces albidoflavus</name>
    <dbReference type="NCBI Taxonomy" id="1886"/>
    <lineage>
        <taxon>Bacteria</taxon>
        <taxon>Bacillati</taxon>
        <taxon>Actinomycetota</taxon>
        <taxon>Actinomycetes</taxon>
        <taxon>Kitasatosporales</taxon>
        <taxon>Streptomycetaceae</taxon>
        <taxon>Streptomyces</taxon>
        <taxon>Streptomyces albidoflavus group</taxon>
    </lineage>
</organism>
<keyword evidence="2" id="KW-0813">Transport</keyword>
<name>A0A8G2E1V0_9ACTN</name>
<accession>A0A8G2E1V0</accession>
<dbReference type="Proteomes" id="UP000292693">
    <property type="component" value="Unassembled WGS sequence"/>
</dbReference>
<evidence type="ECO:0000259" key="6">
    <source>
        <dbReference type="PROSITE" id="PS50893"/>
    </source>
</evidence>
<dbReference type="SUPFAM" id="SSF52540">
    <property type="entry name" value="P-loop containing nucleoside triphosphate hydrolases"/>
    <property type="match status" value="1"/>
</dbReference>
<comment type="caution">
    <text evidence="7">The sequence shown here is derived from an EMBL/GenBank/DDBJ whole genome shotgun (WGS) entry which is preliminary data.</text>
</comment>
<dbReference type="GO" id="GO:0016887">
    <property type="term" value="F:ATP hydrolysis activity"/>
    <property type="evidence" value="ECO:0007669"/>
    <property type="project" value="InterPro"/>
</dbReference>
<dbReference type="PANTHER" id="PTHR42734:SF6">
    <property type="entry name" value="MOLYBDATE IMPORT ATP-BINDING PROTEIN MOLC"/>
    <property type="match status" value="1"/>
</dbReference>
<keyword evidence="4 7" id="KW-0067">ATP-binding</keyword>
<gene>
    <name evidence="7" type="ORF">C0Q92_04695</name>
</gene>
<evidence type="ECO:0000256" key="5">
    <source>
        <dbReference type="SAM" id="MobiDB-lite"/>
    </source>
</evidence>
<protein>
    <submittedName>
        <fullName evidence="7">ABC transporter ATP-binding protein</fullName>
    </submittedName>
</protein>
<comment type="similarity">
    <text evidence="1">Belongs to the ABC transporter superfamily.</text>
</comment>
<evidence type="ECO:0000313" key="7">
    <source>
        <dbReference type="EMBL" id="RZE27722.1"/>
    </source>
</evidence>
<dbReference type="Gene3D" id="3.40.50.300">
    <property type="entry name" value="P-loop containing nucleotide triphosphate hydrolases"/>
    <property type="match status" value="1"/>
</dbReference>
<dbReference type="GO" id="GO:0005524">
    <property type="term" value="F:ATP binding"/>
    <property type="evidence" value="ECO:0007669"/>
    <property type="project" value="UniProtKB-KW"/>
</dbReference>
<dbReference type="InterPro" id="IPR003593">
    <property type="entry name" value="AAA+_ATPase"/>
</dbReference>
<dbReference type="InterPro" id="IPR003439">
    <property type="entry name" value="ABC_transporter-like_ATP-bd"/>
</dbReference>
<evidence type="ECO:0000256" key="1">
    <source>
        <dbReference type="ARBA" id="ARBA00005417"/>
    </source>
</evidence>
<evidence type="ECO:0000256" key="3">
    <source>
        <dbReference type="ARBA" id="ARBA00022741"/>
    </source>
</evidence>
<evidence type="ECO:0000256" key="2">
    <source>
        <dbReference type="ARBA" id="ARBA00022448"/>
    </source>
</evidence>
<dbReference type="PANTHER" id="PTHR42734">
    <property type="entry name" value="METAL TRANSPORT SYSTEM ATP-BINDING PROTEIN TM_0124-RELATED"/>
    <property type="match status" value="1"/>
</dbReference>
<dbReference type="Pfam" id="PF00005">
    <property type="entry name" value="ABC_tran"/>
    <property type="match status" value="1"/>
</dbReference>